<dbReference type="EMBL" id="CP041692">
    <property type="protein sequence ID" value="QDP97947.1"/>
    <property type="molecule type" value="Genomic_DNA"/>
</dbReference>
<dbReference type="Gene3D" id="2.30.30.40">
    <property type="entry name" value="SH3 Domains"/>
    <property type="match status" value="1"/>
</dbReference>
<sequence length="188" mass="19895">MIKKVVGVATATLTAAAGVVALGATSAQAQESEGKIIAKTGLTVRYAPSTHAKAVDSVKRGEVFPLECKVTGTSVDGNNRWYLLPGDSHGGHEWIAARYVQNIGPAPGWCGTAERFVGKAATAVSVRRGPTTADGRVRTLGKGAGVDLICKLPSQNVNGNSLWYWTKDHNWVSARYIDNVGRAPNYCN</sequence>
<dbReference type="AlphaFoldDB" id="A0A516Q3E1"/>
<feature type="chain" id="PRO_5021749758" description="SH3b domain-containing protein" evidence="1">
    <location>
        <begin position="30"/>
        <end position="188"/>
    </location>
</feature>
<dbReference type="KEGG" id="mik:FOE78_20400"/>
<dbReference type="OrthoDB" id="3482365at2"/>
<feature type="signal peptide" evidence="1">
    <location>
        <begin position="1"/>
        <end position="29"/>
    </location>
</feature>
<feature type="domain" description="SH3b" evidence="2">
    <location>
        <begin position="31"/>
        <end position="104"/>
    </location>
</feature>
<dbReference type="RefSeq" id="WP_143987901.1">
    <property type="nucleotide sequence ID" value="NZ_CP041692.1"/>
</dbReference>
<organism evidence="3 4">
    <name type="scientific">Microlunatus elymi</name>
    <dbReference type="NCBI Taxonomy" id="2596828"/>
    <lineage>
        <taxon>Bacteria</taxon>
        <taxon>Bacillati</taxon>
        <taxon>Actinomycetota</taxon>
        <taxon>Actinomycetes</taxon>
        <taxon>Propionibacteriales</taxon>
        <taxon>Propionibacteriaceae</taxon>
        <taxon>Microlunatus</taxon>
    </lineage>
</organism>
<keyword evidence="4" id="KW-1185">Reference proteome</keyword>
<protein>
    <recommendedName>
        <fullName evidence="2">SH3b domain-containing protein</fullName>
    </recommendedName>
</protein>
<accession>A0A516Q3E1</accession>
<evidence type="ECO:0000313" key="3">
    <source>
        <dbReference type="EMBL" id="QDP97947.1"/>
    </source>
</evidence>
<dbReference type="PROSITE" id="PS51781">
    <property type="entry name" value="SH3B"/>
    <property type="match status" value="1"/>
</dbReference>
<keyword evidence="1" id="KW-0732">Signal</keyword>
<evidence type="ECO:0000259" key="2">
    <source>
        <dbReference type="PROSITE" id="PS51781"/>
    </source>
</evidence>
<gene>
    <name evidence="3" type="ORF">FOE78_20400</name>
</gene>
<proteinExistence type="predicted"/>
<dbReference type="InterPro" id="IPR003646">
    <property type="entry name" value="SH3-like_bac-type"/>
</dbReference>
<dbReference type="Proteomes" id="UP000319263">
    <property type="component" value="Chromosome"/>
</dbReference>
<evidence type="ECO:0000313" key="4">
    <source>
        <dbReference type="Proteomes" id="UP000319263"/>
    </source>
</evidence>
<name>A0A516Q3E1_9ACTN</name>
<evidence type="ECO:0000256" key="1">
    <source>
        <dbReference type="SAM" id="SignalP"/>
    </source>
</evidence>
<reference evidence="3 4" key="1">
    <citation type="submission" date="2019-07" db="EMBL/GenBank/DDBJ databases">
        <title>Microlunatus dokdonensis sp. nov. isolated from the rhizospheric soil of the wild plant Elymus tsukushiensis.</title>
        <authorList>
            <person name="Ghim S.-Y."/>
            <person name="Hwang Y.-J."/>
            <person name="Son J.-S."/>
            <person name="Shin J.-H."/>
        </authorList>
    </citation>
    <scope>NUCLEOTIDE SEQUENCE [LARGE SCALE GENOMIC DNA]</scope>
    <source>
        <strain evidence="3 4">KUDC0627</strain>
    </source>
</reference>